<sequence length="397" mass="44892">MPVPTLRRPHGRPLGTRTGWLRPVGMLAAVALLAAGLAGVPASAGAAPPDRYSPRPGVIFNKPIGTRAKQYRLFTHINRSINSAPRRSVIRIAVFSFSDMRTADNLIAAHRRGVAVKLVFDDHAVWDAQRKLTRVLGTNPRARSFAVTCEKSCRSTGGEMHGKFFQFYRTGGVKHVTMVGSNNLTSHNAERQWSDLLTFARNREVYRTFRGWFNELKWDTPVERPRIAELHDKHLVLITPNNDDAEDGDPALNALRPVVCRYEDGDRTRSTRVMISAHAWFGPRGHRIGQRVAQLADEGCRVRVFYADEAFGNEIEKMLRATSATLRTSRHKGVRTHQKLLIVQGRYGGNSDAHYAWTGSHNWTPWALKLDDIIVRTARRSVVKDYIRHFGWMFRNA</sequence>
<dbReference type="InterPro" id="IPR051406">
    <property type="entry name" value="PLD_domain"/>
</dbReference>
<reference evidence="8" key="1">
    <citation type="submission" date="2020-09" db="EMBL/GenBank/DDBJ databases">
        <title>Nocardioides sp. strain MJB4 16S ribosomal RNA gene Genome sequencing and assembly.</title>
        <authorList>
            <person name="Kim I."/>
        </authorList>
    </citation>
    <scope>NUCLEOTIDE SEQUENCE</scope>
    <source>
        <strain evidence="8">MJB4</strain>
    </source>
</reference>
<dbReference type="AlphaFoldDB" id="A0A927K582"/>
<comment type="similarity">
    <text evidence="2">Belongs to the phospholipase D family.</text>
</comment>
<proteinExistence type="inferred from homology"/>
<dbReference type="InterPro" id="IPR025202">
    <property type="entry name" value="PLD-like_dom"/>
</dbReference>
<dbReference type="EC" id="3.1.4.4" evidence="3"/>
<evidence type="ECO:0000256" key="6">
    <source>
        <dbReference type="ARBA" id="ARBA00023098"/>
    </source>
</evidence>
<dbReference type="PANTHER" id="PTHR43856">
    <property type="entry name" value="CARDIOLIPIN HYDROLASE"/>
    <property type="match status" value="1"/>
</dbReference>
<dbReference type="SUPFAM" id="SSF56024">
    <property type="entry name" value="Phospholipase D/nuclease"/>
    <property type="match status" value="2"/>
</dbReference>
<feature type="domain" description="Phospholipase D-like" evidence="7">
    <location>
        <begin position="285"/>
        <end position="393"/>
    </location>
</feature>
<keyword evidence="6" id="KW-0443">Lipid metabolism</keyword>
<keyword evidence="4" id="KW-0378">Hydrolase</keyword>
<organism evidence="8 9">
    <name type="scientific">Nocardioides donggukensis</name>
    <dbReference type="NCBI Taxonomy" id="2774019"/>
    <lineage>
        <taxon>Bacteria</taxon>
        <taxon>Bacillati</taxon>
        <taxon>Actinomycetota</taxon>
        <taxon>Actinomycetes</taxon>
        <taxon>Propionibacteriales</taxon>
        <taxon>Nocardioidaceae</taxon>
        <taxon>Nocardioides</taxon>
    </lineage>
</organism>
<evidence type="ECO:0000256" key="5">
    <source>
        <dbReference type="ARBA" id="ARBA00022963"/>
    </source>
</evidence>
<dbReference type="EMBL" id="JACYXZ010000002">
    <property type="protein sequence ID" value="MBD8869360.1"/>
    <property type="molecule type" value="Genomic_DNA"/>
</dbReference>
<keyword evidence="9" id="KW-1185">Reference proteome</keyword>
<dbReference type="RefSeq" id="WP_192142005.1">
    <property type="nucleotide sequence ID" value="NZ_JACYXZ010000002.1"/>
</dbReference>
<protein>
    <recommendedName>
        <fullName evidence="3">phospholipase D</fullName>
        <ecNumber evidence="3">3.1.4.4</ecNumber>
    </recommendedName>
</protein>
<dbReference type="Pfam" id="PF13091">
    <property type="entry name" value="PLDc_2"/>
    <property type="match status" value="2"/>
</dbReference>
<evidence type="ECO:0000259" key="7">
    <source>
        <dbReference type="Pfam" id="PF13091"/>
    </source>
</evidence>
<keyword evidence="5" id="KW-0442">Lipid degradation</keyword>
<evidence type="ECO:0000313" key="8">
    <source>
        <dbReference type="EMBL" id="MBD8869360.1"/>
    </source>
</evidence>
<evidence type="ECO:0000256" key="1">
    <source>
        <dbReference type="ARBA" id="ARBA00000798"/>
    </source>
</evidence>
<dbReference type="Proteomes" id="UP000616839">
    <property type="component" value="Unassembled WGS sequence"/>
</dbReference>
<dbReference type="GO" id="GO:0004630">
    <property type="term" value="F:phospholipase D activity"/>
    <property type="evidence" value="ECO:0007669"/>
    <property type="project" value="UniProtKB-EC"/>
</dbReference>
<evidence type="ECO:0000256" key="3">
    <source>
        <dbReference type="ARBA" id="ARBA00012027"/>
    </source>
</evidence>
<dbReference type="Gene3D" id="3.30.870.10">
    <property type="entry name" value="Endonuclease Chain A"/>
    <property type="match status" value="2"/>
</dbReference>
<dbReference type="PANTHER" id="PTHR43856:SF1">
    <property type="entry name" value="MITOCHONDRIAL CARDIOLIPIN HYDROLASE"/>
    <property type="match status" value="1"/>
</dbReference>
<comment type="caution">
    <text evidence="8">The sequence shown here is derived from an EMBL/GenBank/DDBJ whole genome shotgun (WGS) entry which is preliminary data.</text>
</comment>
<evidence type="ECO:0000256" key="4">
    <source>
        <dbReference type="ARBA" id="ARBA00022801"/>
    </source>
</evidence>
<accession>A0A927K582</accession>
<evidence type="ECO:0000256" key="2">
    <source>
        <dbReference type="ARBA" id="ARBA00008664"/>
    </source>
</evidence>
<evidence type="ECO:0000313" key="9">
    <source>
        <dbReference type="Proteomes" id="UP000616839"/>
    </source>
</evidence>
<comment type="catalytic activity">
    <reaction evidence="1">
        <text>a 1,2-diacyl-sn-glycero-3-phosphocholine + H2O = a 1,2-diacyl-sn-glycero-3-phosphate + choline + H(+)</text>
        <dbReference type="Rhea" id="RHEA:14445"/>
        <dbReference type="ChEBI" id="CHEBI:15354"/>
        <dbReference type="ChEBI" id="CHEBI:15377"/>
        <dbReference type="ChEBI" id="CHEBI:15378"/>
        <dbReference type="ChEBI" id="CHEBI:57643"/>
        <dbReference type="ChEBI" id="CHEBI:58608"/>
        <dbReference type="EC" id="3.1.4.4"/>
    </reaction>
</comment>
<name>A0A927K582_9ACTN</name>
<dbReference type="GO" id="GO:0016042">
    <property type="term" value="P:lipid catabolic process"/>
    <property type="evidence" value="ECO:0007669"/>
    <property type="project" value="UniProtKB-KW"/>
</dbReference>
<gene>
    <name evidence="8" type="ORF">IE331_06975</name>
</gene>
<feature type="domain" description="Phospholipase D-like" evidence="7">
    <location>
        <begin position="80"/>
        <end position="216"/>
    </location>
</feature>
<dbReference type="GO" id="GO:0016891">
    <property type="term" value="F:RNA endonuclease activity producing 5'-phosphomonoesters, hydrolytic mechanism"/>
    <property type="evidence" value="ECO:0007669"/>
    <property type="project" value="TreeGrafter"/>
</dbReference>